<feature type="region of interest" description="Disordered" evidence="1">
    <location>
        <begin position="442"/>
        <end position="482"/>
    </location>
</feature>
<dbReference type="GeneID" id="36575808"/>
<feature type="compositionally biased region" description="Polar residues" evidence="1">
    <location>
        <begin position="153"/>
        <end position="162"/>
    </location>
</feature>
<feature type="region of interest" description="Disordered" evidence="1">
    <location>
        <begin position="399"/>
        <end position="422"/>
    </location>
</feature>
<evidence type="ECO:0000313" key="2">
    <source>
        <dbReference type="EMBL" id="PSS10700.1"/>
    </source>
</evidence>
<keyword evidence="3" id="KW-1185">Reference proteome</keyword>
<dbReference type="Proteomes" id="UP000241818">
    <property type="component" value="Unassembled WGS sequence"/>
</dbReference>
<feature type="region of interest" description="Disordered" evidence="1">
    <location>
        <begin position="134"/>
        <end position="169"/>
    </location>
</feature>
<reference evidence="2 3" key="1">
    <citation type="journal article" date="2018" name="New Phytol.">
        <title>Comparative genomics and transcriptomics depict ericoid mycorrhizal fungi as versatile saprotrophs and plant mutualists.</title>
        <authorList>
            <person name="Martino E."/>
            <person name="Morin E."/>
            <person name="Grelet G.A."/>
            <person name="Kuo A."/>
            <person name="Kohler A."/>
            <person name="Daghino S."/>
            <person name="Barry K.W."/>
            <person name="Cichocki N."/>
            <person name="Clum A."/>
            <person name="Dockter R.B."/>
            <person name="Hainaut M."/>
            <person name="Kuo R.C."/>
            <person name="LaButti K."/>
            <person name="Lindahl B.D."/>
            <person name="Lindquist E.A."/>
            <person name="Lipzen A."/>
            <person name="Khouja H.R."/>
            <person name="Magnuson J."/>
            <person name="Murat C."/>
            <person name="Ohm R.A."/>
            <person name="Singer S.W."/>
            <person name="Spatafora J.W."/>
            <person name="Wang M."/>
            <person name="Veneault-Fourrey C."/>
            <person name="Henrissat B."/>
            <person name="Grigoriev I.V."/>
            <person name="Martin F.M."/>
            <person name="Perotto S."/>
        </authorList>
    </citation>
    <scope>NUCLEOTIDE SEQUENCE [LARGE SCALE GENOMIC DNA]</scope>
    <source>
        <strain evidence="2 3">ATCC 22711</strain>
    </source>
</reference>
<evidence type="ECO:0000313" key="3">
    <source>
        <dbReference type="Proteomes" id="UP000241818"/>
    </source>
</evidence>
<protein>
    <submittedName>
        <fullName evidence="2">Uncharacterized protein</fullName>
    </submittedName>
</protein>
<evidence type="ECO:0000256" key="1">
    <source>
        <dbReference type="SAM" id="MobiDB-lite"/>
    </source>
</evidence>
<feature type="compositionally biased region" description="Basic residues" evidence="1">
    <location>
        <begin position="679"/>
        <end position="699"/>
    </location>
</feature>
<feature type="compositionally biased region" description="Basic and acidic residues" evidence="1">
    <location>
        <begin position="453"/>
        <end position="467"/>
    </location>
</feature>
<feature type="compositionally biased region" description="Polar residues" evidence="1">
    <location>
        <begin position="10"/>
        <end position="23"/>
    </location>
</feature>
<proteinExistence type="predicted"/>
<feature type="compositionally biased region" description="Basic and acidic residues" evidence="1">
    <location>
        <begin position="139"/>
        <end position="150"/>
    </location>
</feature>
<feature type="region of interest" description="Disordered" evidence="1">
    <location>
        <begin position="81"/>
        <end position="105"/>
    </location>
</feature>
<feature type="compositionally biased region" description="Basic and acidic residues" evidence="1">
    <location>
        <begin position="94"/>
        <end position="105"/>
    </location>
</feature>
<gene>
    <name evidence="2" type="ORF">M430DRAFT_44848</name>
</gene>
<name>A0A2T3AT94_AMORE</name>
<sequence length="699" mass="80295">MASASRAKTPASSTKGPRSNKTSALDLRYPTSTIEQESEILRNGYSTPSRWQGNYDVQYFTCCPGCPDPIGYPSSINAVIMQPTPTPVPSPNSESDKSTSDSLDSHADWARKVDDGIRRLQVAIAITKDILSSPTCDSSTRKECVKKKGDNGPVSSSLQINDPSRHCELSQDEDLSGTLLRILTMIQNHEEPPNPRPRQPVPPLKAFPRLNLALRHVHECFLTPSTMGKRGGPFQLLITESTPFEDKPDGRFRDAFKRRRPNQIRASWYRIRGIRLTYAKLLSDRYLCDCAYFAFNHIATFEFVSQIKPNEDPKHLYVRLLILLAKNAQEETAKDSGSDLLRKTPWQADQVAIGIMTMLVAFLLEKGRIPHGYQELRDGRGRVFYLNYRDGSLRRNLADCFAPSEPSKDSERGRRYRRRRKQILYRTHNGITPILPRKKYKGPFTKIASGNESMRKGNPETQSKDQPSHSGTDGNMKRSPFVGQVSRNCQRARDSVSNFEQRIEILVQLLTQGTTLTPKEEILNRKFLSPERPISPQEEHASLLKGLAALEQRSLNDNEYPHCHYLDLLKIDWSNLSIEVKYWYWNRWLKRHRDYRYRYSQWQDCVASIRRPKFVTQDERVRFEVIANQTDEQIAEDTKLDVNWSIERAFYSRTDSFEIPDEASHPQAVTPSMADPKPASKKHSKRKGKKKQKGRRFHK</sequence>
<accession>A0A2T3AT94</accession>
<dbReference type="InParanoid" id="A0A2T3AT94"/>
<feature type="region of interest" description="Disordered" evidence="1">
    <location>
        <begin position="1"/>
        <end position="28"/>
    </location>
</feature>
<dbReference type="EMBL" id="KZ679016">
    <property type="protein sequence ID" value="PSS10700.1"/>
    <property type="molecule type" value="Genomic_DNA"/>
</dbReference>
<dbReference type="RefSeq" id="XP_024717879.1">
    <property type="nucleotide sequence ID" value="XM_024867727.1"/>
</dbReference>
<feature type="region of interest" description="Disordered" evidence="1">
    <location>
        <begin position="658"/>
        <end position="699"/>
    </location>
</feature>
<organism evidence="2 3">
    <name type="scientific">Amorphotheca resinae ATCC 22711</name>
    <dbReference type="NCBI Taxonomy" id="857342"/>
    <lineage>
        <taxon>Eukaryota</taxon>
        <taxon>Fungi</taxon>
        <taxon>Dikarya</taxon>
        <taxon>Ascomycota</taxon>
        <taxon>Pezizomycotina</taxon>
        <taxon>Leotiomycetes</taxon>
        <taxon>Helotiales</taxon>
        <taxon>Amorphothecaceae</taxon>
        <taxon>Amorphotheca</taxon>
    </lineage>
</organism>
<dbReference type="AlphaFoldDB" id="A0A2T3AT94"/>